<accession>W0I1P4</accession>
<gene>
    <name evidence="2" type="ORF">TES1_0551</name>
</gene>
<dbReference type="HOGENOM" id="CLU_169423_0_0_2"/>
<protein>
    <submittedName>
        <fullName evidence="2">Uncharacterized protein</fullName>
    </submittedName>
</protein>
<dbReference type="AlphaFoldDB" id="W0I1P4"/>
<dbReference type="STRING" id="582419.TES1_0551"/>
<dbReference type="GeneID" id="24905940"/>
<keyword evidence="3" id="KW-1185">Reference proteome</keyword>
<dbReference type="RefSeq" id="WP_042680024.1">
    <property type="nucleotide sequence ID" value="NZ_CP006965.1"/>
</dbReference>
<dbReference type="EMBL" id="CP006965">
    <property type="protein sequence ID" value="AHF79941.1"/>
    <property type="molecule type" value="Genomic_DNA"/>
</dbReference>
<reference evidence="2 3" key="1">
    <citation type="journal article" date="2014" name="Int. J. Syst. Evol. Microbiol.">
        <title>Thermococcus paralvinellae sp. nov. and Thermococcus cleftensis sp. nov. of hyperthermophilic heterotrophs from deep-sea hydrothermal vents.</title>
        <authorList>
            <person name="Hensley S.A."/>
            <person name="Jung J.H."/>
            <person name="Park C.S."/>
            <person name="Holden J.F."/>
        </authorList>
    </citation>
    <scope>NUCLEOTIDE SEQUENCE [LARGE SCALE GENOMIC DNA]</scope>
    <source>
        <strain evidence="2 3">ES1</strain>
    </source>
</reference>
<organism evidence="2 3">
    <name type="scientific">Thermococcus paralvinellae</name>
    <dbReference type="NCBI Taxonomy" id="582419"/>
    <lineage>
        <taxon>Archaea</taxon>
        <taxon>Methanobacteriati</taxon>
        <taxon>Methanobacteriota</taxon>
        <taxon>Thermococci</taxon>
        <taxon>Thermococcales</taxon>
        <taxon>Thermococcaceae</taxon>
        <taxon>Thermococcus</taxon>
    </lineage>
</organism>
<evidence type="ECO:0000313" key="3">
    <source>
        <dbReference type="Proteomes" id="UP000019027"/>
    </source>
</evidence>
<proteinExistence type="predicted"/>
<dbReference type="KEGG" id="ths:TES1_0551"/>
<feature type="coiled-coil region" evidence="1">
    <location>
        <begin position="12"/>
        <end position="103"/>
    </location>
</feature>
<evidence type="ECO:0000313" key="2">
    <source>
        <dbReference type="EMBL" id="AHF79941.1"/>
    </source>
</evidence>
<name>W0I1P4_9EURY</name>
<sequence length="106" mass="13229">MEIEIRVSCEEFHKIRKEKREIQKRFNSLEELERTLELLEIKYLAEKRERLEKKLKEVEAHYKMLLEFNKKAKRDKEKMKKLRLQLSLENRKLREEMKEYENCSKA</sequence>
<dbReference type="Proteomes" id="UP000019027">
    <property type="component" value="Chromosome"/>
</dbReference>
<evidence type="ECO:0000256" key="1">
    <source>
        <dbReference type="SAM" id="Coils"/>
    </source>
</evidence>
<keyword evidence="1" id="KW-0175">Coiled coil</keyword>